<dbReference type="PRINTS" id="PR00369">
    <property type="entry name" value="FLAVODOXIN"/>
</dbReference>
<keyword evidence="5 13" id="KW-0285">Flavoprotein</keyword>
<proteinExistence type="inferred from homology"/>
<dbReference type="PROSITE" id="PS51384">
    <property type="entry name" value="FAD_FR"/>
    <property type="match status" value="1"/>
</dbReference>
<keyword evidence="4 13" id="KW-0963">Cytoplasm</keyword>
<gene>
    <name evidence="14" type="ORF">OFUS_LOCUS12363</name>
</gene>
<comment type="caution">
    <text evidence="14">The sequence shown here is derived from an EMBL/GenBank/DDBJ whole genome shotgun (WGS) entry which is preliminary data.</text>
</comment>
<evidence type="ECO:0000256" key="11">
    <source>
        <dbReference type="ARBA" id="ARBA00059862"/>
    </source>
</evidence>
<dbReference type="InterPro" id="IPR017927">
    <property type="entry name" value="FAD-bd_FR_type"/>
</dbReference>
<evidence type="ECO:0000313" key="15">
    <source>
        <dbReference type="Proteomes" id="UP000749559"/>
    </source>
</evidence>
<evidence type="ECO:0000256" key="8">
    <source>
        <dbReference type="ARBA" id="ARBA00022857"/>
    </source>
</evidence>
<dbReference type="InterPro" id="IPR039261">
    <property type="entry name" value="FNR_nucleotide-bd"/>
</dbReference>
<comment type="similarity">
    <text evidence="13">In the N-terminal section; belongs to the flavodoxin family.</text>
</comment>
<reference evidence="14" key="1">
    <citation type="submission" date="2022-03" db="EMBL/GenBank/DDBJ databases">
        <authorList>
            <person name="Martin C."/>
        </authorList>
    </citation>
    <scope>NUCLEOTIDE SEQUENCE</scope>
</reference>
<evidence type="ECO:0000256" key="1">
    <source>
        <dbReference type="ARBA" id="ARBA00001917"/>
    </source>
</evidence>
<comment type="subunit">
    <text evidence="12">Interacts with CIAPIN1; as part of the cytosolic iron-sulfur (Fe-S) protein assembly (CIA) machinery. Interacts with DCPS.</text>
</comment>
<dbReference type="SUPFAM" id="SSF63380">
    <property type="entry name" value="Riboflavin synthase domain-like"/>
    <property type="match status" value="1"/>
</dbReference>
<dbReference type="Pfam" id="PF00175">
    <property type="entry name" value="NAD_binding_1"/>
    <property type="match status" value="1"/>
</dbReference>
<dbReference type="InterPro" id="IPR001709">
    <property type="entry name" value="Flavoprot_Pyr_Nucl_cyt_Rdtase"/>
</dbReference>
<dbReference type="GO" id="GO:0005829">
    <property type="term" value="C:cytosol"/>
    <property type="evidence" value="ECO:0007669"/>
    <property type="project" value="TreeGrafter"/>
</dbReference>
<comment type="similarity">
    <text evidence="13">In the C-terminal section; belongs to the flavoprotein pyridine nucleotide cytochrome reductase family.</text>
</comment>
<comment type="cofactor">
    <cofactor evidence="1 13">
        <name>FMN</name>
        <dbReference type="ChEBI" id="CHEBI:58210"/>
    </cofactor>
</comment>
<dbReference type="InterPro" id="IPR017938">
    <property type="entry name" value="Riboflavin_synthase-like_b-brl"/>
</dbReference>
<dbReference type="SUPFAM" id="SSF52218">
    <property type="entry name" value="Flavoproteins"/>
    <property type="match status" value="1"/>
</dbReference>
<dbReference type="EMBL" id="CAIIXF020000006">
    <property type="protein sequence ID" value="CAH1786471.1"/>
    <property type="molecule type" value="Genomic_DNA"/>
</dbReference>
<feature type="binding site" evidence="13">
    <location>
        <position position="459"/>
    </location>
    <ligand>
        <name>NADP(+)</name>
        <dbReference type="ChEBI" id="CHEBI:58349"/>
    </ligand>
</feature>
<dbReference type="InterPro" id="IPR001433">
    <property type="entry name" value="OxRdtase_FAD/NAD-bd"/>
</dbReference>
<evidence type="ECO:0000256" key="9">
    <source>
        <dbReference type="ARBA" id="ARBA00023002"/>
    </source>
</evidence>
<evidence type="ECO:0000256" key="7">
    <source>
        <dbReference type="ARBA" id="ARBA00022827"/>
    </source>
</evidence>
<dbReference type="InterPro" id="IPR028879">
    <property type="entry name" value="NDOR1"/>
</dbReference>
<dbReference type="InterPro" id="IPR001094">
    <property type="entry name" value="Flavdoxin-like"/>
</dbReference>
<dbReference type="InterPro" id="IPR008254">
    <property type="entry name" value="Flavodoxin/NO_synth"/>
</dbReference>
<dbReference type="Gene3D" id="1.20.990.10">
    <property type="entry name" value="NADPH-cytochrome p450 Reductase, Chain A, domain 3"/>
    <property type="match status" value="1"/>
</dbReference>
<dbReference type="GO" id="GO:0016651">
    <property type="term" value="F:oxidoreductase activity, acting on NAD(P)H"/>
    <property type="evidence" value="ECO:0007669"/>
    <property type="project" value="UniProtKB-UniRule"/>
</dbReference>
<feature type="binding site" evidence="13">
    <location>
        <begin position="381"/>
        <end position="384"/>
    </location>
    <ligand>
        <name>FAD</name>
        <dbReference type="ChEBI" id="CHEBI:57692"/>
    </ligand>
</feature>
<feature type="binding site" evidence="13">
    <location>
        <begin position="415"/>
        <end position="418"/>
    </location>
    <ligand>
        <name>FAD</name>
        <dbReference type="ChEBI" id="CHEBI:57692"/>
    </ligand>
</feature>
<dbReference type="InterPro" id="IPR003097">
    <property type="entry name" value="CysJ-like_FAD-binding"/>
</dbReference>
<feature type="binding site" evidence="13">
    <location>
        <begin position="520"/>
        <end position="524"/>
    </location>
    <ligand>
        <name>NADP(+)</name>
        <dbReference type="ChEBI" id="CHEBI:58349"/>
    </ligand>
</feature>
<evidence type="ECO:0000256" key="2">
    <source>
        <dbReference type="ARBA" id="ARBA00001974"/>
    </source>
</evidence>
<dbReference type="GO" id="GO:0016226">
    <property type="term" value="P:iron-sulfur cluster assembly"/>
    <property type="evidence" value="ECO:0007669"/>
    <property type="project" value="UniProtKB-UniRule"/>
</dbReference>
<keyword evidence="7 13" id="KW-0274">FAD</keyword>
<dbReference type="GO" id="GO:0160246">
    <property type="term" value="F:NADPH-iron-sulfur [2Fe-2S] protein oxidoreductase activity"/>
    <property type="evidence" value="ECO:0007669"/>
    <property type="project" value="InterPro"/>
</dbReference>
<evidence type="ECO:0000313" key="14">
    <source>
        <dbReference type="EMBL" id="CAH1786471.1"/>
    </source>
</evidence>
<dbReference type="PANTHER" id="PTHR19384">
    <property type="entry name" value="NITRIC OXIDE SYNTHASE-RELATED"/>
    <property type="match status" value="1"/>
</dbReference>
<evidence type="ECO:0000256" key="4">
    <source>
        <dbReference type="ARBA" id="ARBA00022490"/>
    </source>
</evidence>
<comment type="caution">
    <text evidence="13">Lacks conserved residue(s) required for the propagation of feature annotation.</text>
</comment>
<keyword evidence="8 13" id="KW-0521">NADP</keyword>
<evidence type="ECO:0000256" key="13">
    <source>
        <dbReference type="HAMAP-Rule" id="MF_03178"/>
    </source>
</evidence>
<dbReference type="Gene3D" id="3.40.50.80">
    <property type="entry name" value="Nucleotide-binding domain of ferredoxin-NADP reductase (FNR) module"/>
    <property type="match status" value="1"/>
</dbReference>
<feature type="binding site" evidence="13">
    <location>
        <begin position="59"/>
        <end position="62"/>
    </location>
    <ligand>
        <name>FMN</name>
        <dbReference type="ChEBI" id="CHEBI:58210"/>
    </ligand>
</feature>
<comment type="function">
    <text evidence="13">NADPH-dependent reductase which is a central component of the cytosolic iron-sulfur (Fe-S) protein assembly (CIA) machinery. Transfers electrons from NADPH via its FAD and FMN prosthetic groups to the [2Fe-2S] cluster of the anamorsin/DRE2 homolog, another key component of the CIA machinery. In turn, this reduced cluster provides electrons for assembly of cytosolic iron-sulfur cluster proteins.</text>
</comment>
<dbReference type="FunFam" id="3.40.50.80:FF:000030">
    <property type="entry name" value="NADPH-dependent diflavin oxidoreductase 1"/>
    <property type="match status" value="1"/>
</dbReference>
<keyword evidence="15" id="KW-1185">Reference proteome</keyword>
<dbReference type="PROSITE" id="PS50902">
    <property type="entry name" value="FLAVODOXIN_LIKE"/>
    <property type="match status" value="1"/>
</dbReference>
<dbReference type="FunFam" id="1.20.990.10:FF:000008">
    <property type="entry name" value="NADPH-dependent diflavin oxidoreductase 1"/>
    <property type="match status" value="1"/>
</dbReference>
<evidence type="ECO:0000256" key="3">
    <source>
        <dbReference type="ARBA" id="ARBA00004496"/>
    </source>
</evidence>
<comment type="catalytic activity">
    <reaction evidence="10">
        <text>2 oxidized [2Fe-2S]-[protein] + NADPH = 2 reduced [2Fe-2S]-[protein] + NADP(+) + H(+)</text>
        <dbReference type="Rhea" id="RHEA:67716"/>
        <dbReference type="Rhea" id="RHEA-COMP:17327"/>
        <dbReference type="Rhea" id="RHEA-COMP:17328"/>
        <dbReference type="ChEBI" id="CHEBI:15378"/>
        <dbReference type="ChEBI" id="CHEBI:33737"/>
        <dbReference type="ChEBI" id="CHEBI:33738"/>
        <dbReference type="ChEBI" id="CHEBI:57783"/>
        <dbReference type="ChEBI" id="CHEBI:58349"/>
    </reaction>
    <physiologicalReaction direction="left-to-right" evidence="10">
        <dbReference type="Rhea" id="RHEA:67717"/>
    </physiologicalReaction>
</comment>
<feature type="binding site" evidence="13">
    <location>
        <position position="351"/>
    </location>
    <ligand>
        <name>FAD</name>
        <dbReference type="ChEBI" id="CHEBI:57692"/>
    </ligand>
</feature>
<dbReference type="Gene3D" id="2.40.30.10">
    <property type="entry name" value="Translation factors"/>
    <property type="match status" value="1"/>
</dbReference>
<feature type="binding site" evidence="13">
    <location>
        <begin position="12"/>
        <end position="17"/>
    </location>
    <ligand>
        <name>FMN</name>
        <dbReference type="ChEBI" id="CHEBI:58210"/>
    </ligand>
</feature>
<feature type="binding site" evidence="13">
    <location>
        <position position="132"/>
    </location>
    <ligand>
        <name>FMN</name>
        <dbReference type="ChEBI" id="CHEBI:58210"/>
    </ligand>
</feature>
<dbReference type="Gene3D" id="3.40.50.360">
    <property type="match status" value="1"/>
</dbReference>
<keyword evidence="6 13" id="KW-0288">FMN</keyword>
<dbReference type="AlphaFoldDB" id="A0A8J1TZ91"/>
<feature type="binding site" evidence="13">
    <location>
        <position position="595"/>
    </location>
    <ligand>
        <name>FAD</name>
        <dbReference type="ChEBI" id="CHEBI:57692"/>
    </ligand>
</feature>
<feature type="binding site" evidence="13">
    <location>
        <begin position="97"/>
        <end position="106"/>
    </location>
    <ligand>
        <name>FMN</name>
        <dbReference type="ChEBI" id="CHEBI:58210"/>
    </ligand>
</feature>
<dbReference type="Pfam" id="PF00667">
    <property type="entry name" value="FAD_binding_1"/>
    <property type="match status" value="1"/>
</dbReference>
<dbReference type="OrthoDB" id="1856718at2759"/>
<dbReference type="GO" id="GO:0010181">
    <property type="term" value="F:FMN binding"/>
    <property type="evidence" value="ECO:0007669"/>
    <property type="project" value="UniProtKB-UniRule"/>
</dbReference>
<feature type="binding site" evidence="13">
    <location>
        <begin position="514"/>
        <end position="515"/>
    </location>
    <ligand>
        <name>NADP(+)</name>
        <dbReference type="ChEBI" id="CHEBI:58349"/>
    </ligand>
</feature>
<dbReference type="FunFam" id="3.40.50.360:FF:000015">
    <property type="entry name" value="NADPH-dependent diflavin oxidoreductase 1"/>
    <property type="match status" value="1"/>
</dbReference>
<name>A0A8J1TZ91_OWEFU</name>
<evidence type="ECO:0000256" key="6">
    <source>
        <dbReference type="ARBA" id="ARBA00022643"/>
    </source>
</evidence>
<dbReference type="GO" id="GO:0050660">
    <property type="term" value="F:flavin adenine dinucleotide binding"/>
    <property type="evidence" value="ECO:0007669"/>
    <property type="project" value="UniProtKB-UniRule"/>
</dbReference>
<dbReference type="SUPFAM" id="SSF52343">
    <property type="entry name" value="Ferredoxin reductase-like, C-terminal NADP-linked domain"/>
    <property type="match status" value="1"/>
</dbReference>
<comment type="function">
    <text evidence="11">NADPH-dependent reductase which is a central component of the cytosolic iron-sulfur (Fe-S) protein assembly (CIA) machinery. Transfers electrons from NADPH via its FAD and FMN prosthetic groups to the [2Fe-2S] cluster of CIAPIN1, another key component of the CIA machinery. In turn, this reduced cluster provides electrons for assembly of cytosolic iron-sulfur cluster proteins. It can also reduce the [2Fe-2S] cluster of CISD1 and activate this protein implicated in Fe/S cluster repair. In vitro can fully activate methionine synthase/MTR in the presence of soluble cytochrome b5/CYB5A.</text>
</comment>
<evidence type="ECO:0000256" key="12">
    <source>
        <dbReference type="ARBA" id="ARBA00063044"/>
    </source>
</evidence>
<organism evidence="14 15">
    <name type="scientific">Owenia fusiformis</name>
    <name type="common">Polychaete worm</name>
    <dbReference type="NCBI Taxonomy" id="6347"/>
    <lineage>
        <taxon>Eukaryota</taxon>
        <taxon>Metazoa</taxon>
        <taxon>Spiralia</taxon>
        <taxon>Lophotrochozoa</taxon>
        <taxon>Annelida</taxon>
        <taxon>Polychaeta</taxon>
        <taxon>Sedentaria</taxon>
        <taxon>Canalipalpata</taxon>
        <taxon>Sabellida</taxon>
        <taxon>Oweniida</taxon>
        <taxon>Oweniidae</taxon>
        <taxon>Owenia</taxon>
    </lineage>
</organism>
<dbReference type="GO" id="GO:0050661">
    <property type="term" value="F:NADP binding"/>
    <property type="evidence" value="ECO:0007669"/>
    <property type="project" value="UniProtKB-UniRule"/>
</dbReference>
<protein>
    <recommendedName>
        <fullName evidence="13">NADPH-dependent diflavin oxidoreductase 1</fullName>
        <ecNumber evidence="13">1.18.1.-</ecNumber>
    </recommendedName>
    <alternativeName>
        <fullName evidence="13">NADPH-dependent FMN and FAD-containing oxidoreductase</fullName>
    </alternativeName>
</protein>
<keyword evidence="9 13" id="KW-0560">Oxidoreductase</keyword>
<comment type="similarity">
    <text evidence="13">Belongs to the NADPH-dependent diflavin oxidoreductase NDOR1 family.</text>
</comment>
<evidence type="ECO:0000256" key="10">
    <source>
        <dbReference type="ARBA" id="ARBA00052174"/>
    </source>
</evidence>
<dbReference type="Pfam" id="PF00258">
    <property type="entry name" value="Flavodoxin_1"/>
    <property type="match status" value="1"/>
</dbReference>
<comment type="cofactor">
    <cofactor evidence="2 13">
        <name>FAD</name>
        <dbReference type="ChEBI" id="CHEBI:57692"/>
    </cofactor>
</comment>
<dbReference type="GO" id="GO:0005634">
    <property type="term" value="C:nucleus"/>
    <property type="evidence" value="ECO:0007669"/>
    <property type="project" value="UniProtKB-ARBA"/>
</dbReference>
<evidence type="ECO:0000256" key="5">
    <source>
        <dbReference type="ARBA" id="ARBA00022630"/>
    </source>
</evidence>
<dbReference type="PRINTS" id="PR00371">
    <property type="entry name" value="FPNCR"/>
</dbReference>
<comment type="subcellular location">
    <subcellularLocation>
        <location evidence="3 13">Cytoplasm</location>
    </subcellularLocation>
</comment>
<dbReference type="Proteomes" id="UP000749559">
    <property type="component" value="Unassembled WGS sequence"/>
</dbReference>
<sequence>MGSRQLLVLYGSQTGTAQDVAERVARDAKRRHFATRISSLDECNVGNLINERLLVIVCSTTGQGDAPDNMHLFWRFIFRRNLPANSLTNTNFAVLGLGDSSYQKFNFIAKKLHKRLIQLGGNSLVPVGLADDQHDLGADAVIDPWLNSLWEKTLNIFPIPPGLEIISDEILPPAKYKVQLLDRDTQASTPVGNRNGTTQQSGVYSNVCPYHARMISNKRVTAPDHFQDVRLVKFDISNSKIKYSAGDVLMIQPSNMSDTVVDFIELMGLDRNQYFTLAQNDPDMPLPSGLPQPCSVEYLVEKYLDINSIPRRYFFQLLSFFTADDTEREKLRELASAEGQEELYSYCNRVRRSILEVLQDFSHVKVPFEYLFDLIPAMQPRAFSIASSLQMYPDEIHILMAVVQYRTKLVKPRRGVCSTWISGLTPESPDVRVPVWVKKGTIAFPKDPTVPVIMVGPGTGCAPFRGYIQERISQNNEGCVLFFGCRNKKGDFLCEEEWMSYENKGLLRLFTAFSRDQDHKIYVQHVIKENAVLLWDLLENKGAWFYIAGNAKQMPDSVRDALKSVIQEQGLKTEDEAETYLRVLDKHKRYQAETWS</sequence>
<dbReference type="InterPro" id="IPR029039">
    <property type="entry name" value="Flavoprotein-like_sf"/>
</dbReference>
<dbReference type="EC" id="1.18.1.-" evidence="13"/>
<dbReference type="HAMAP" id="MF_03178">
    <property type="entry name" value="NDOR1"/>
    <property type="match status" value="1"/>
</dbReference>
<dbReference type="PANTHER" id="PTHR19384:SF10">
    <property type="entry name" value="NADPH-DEPENDENT DIFLAVIN OXIDOREDUCTASE 1"/>
    <property type="match status" value="1"/>
</dbReference>
<accession>A0A8J1TZ91</accession>
<dbReference type="InterPro" id="IPR023173">
    <property type="entry name" value="NADPH_Cyt_P450_Rdtase_alpha"/>
</dbReference>